<proteinExistence type="predicted"/>
<dbReference type="InterPro" id="IPR029060">
    <property type="entry name" value="PIN-like_dom_sf"/>
</dbReference>
<sequence length="149" mass="16804">MKSMSAGSGSSSLVFIDTNIWLYAFSQIQDIQKAHRARVLIRGTSQIVLSTQVINEVAVNLLRKFQAAESDIRKRIRSFYRKYLIIEHSRAILLHASDLRTVYRVSYWDSLILSSALAAGATILYPEDMQEGLMVANQLTIVNPLRDSS</sequence>
<dbReference type="Gene3D" id="3.40.50.1010">
    <property type="entry name" value="5'-nuclease"/>
    <property type="match status" value="1"/>
</dbReference>
<dbReference type="InterPro" id="IPR002716">
    <property type="entry name" value="PIN_dom"/>
</dbReference>
<dbReference type="SUPFAM" id="SSF88723">
    <property type="entry name" value="PIN domain-like"/>
    <property type="match status" value="1"/>
</dbReference>
<dbReference type="Proteomes" id="UP000000263">
    <property type="component" value="Chromosome"/>
</dbReference>
<dbReference type="Pfam" id="PF01850">
    <property type="entry name" value="PIN"/>
    <property type="match status" value="1"/>
</dbReference>
<feature type="domain" description="PIN" evidence="1">
    <location>
        <begin position="14"/>
        <end position="124"/>
    </location>
</feature>
<dbReference type="STRING" id="383372.Rcas_2976"/>
<evidence type="ECO:0000313" key="2">
    <source>
        <dbReference type="EMBL" id="ABU59033.1"/>
    </source>
</evidence>
<name>A7NNA0_ROSCS</name>
<dbReference type="AlphaFoldDB" id="A7NNA0"/>
<reference evidence="2 3" key="1">
    <citation type="submission" date="2007-08" db="EMBL/GenBank/DDBJ databases">
        <title>Complete sequence of Roseiflexus castenholzii DSM 13941.</title>
        <authorList>
            <consortium name="US DOE Joint Genome Institute"/>
            <person name="Copeland A."/>
            <person name="Lucas S."/>
            <person name="Lapidus A."/>
            <person name="Barry K."/>
            <person name="Glavina del Rio T."/>
            <person name="Dalin E."/>
            <person name="Tice H."/>
            <person name="Pitluck S."/>
            <person name="Thompson L.S."/>
            <person name="Brettin T."/>
            <person name="Bruce D."/>
            <person name="Detter J.C."/>
            <person name="Han C."/>
            <person name="Tapia R."/>
            <person name="Schmutz J."/>
            <person name="Larimer F."/>
            <person name="Land M."/>
            <person name="Hauser L."/>
            <person name="Kyrpides N."/>
            <person name="Mikhailova N."/>
            <person name="Bryant D.A."/>
            <person name="Hanada S."/>
            <person name="Tsukatani Y."/>
            <person name="Richardson P."/>
        </authorList>
    </citation>
    <scope>NUCLEOTIDE SEQUENCE [LARGE SCALE GENOMIC DNA]</scope>
    <source>
        <strain evidence="3">DSM 13941 / HLO8</strain>
    </source>
</reference>
<evidence type="ECO:0000313" key="3">
    <source>
        <dbReference type="Proteomes" id="UP000000263"/>
    </source>
</evidence>
<organism evidence="2 3">
    <name type="scientific">Roseiflexus castenholzii (strain DSM 13941 / HLO8)</name>
    <dbReference type="NCBI Taxonomy" id="383372"/>
    <lineage>
        <taxon>Bacteria</taxon>
        <taxon>Bacillati</taxon>
        <taxon>Chloroflexota</taxon>
        <taxon>Chloroflexia</taxon>
        <taxon>Chloroflexales</taxon>
        <taxon>Roseiflexineae</taxon>
        <taxon>Roseiflexaceae</taxon>
        <taxon>Roseiflexus</taxon>
    </lineage>
</organism>
<accession>A7NNA0</accession>
<dbReference type="KEGG" id="rca:Rcas_2976"/>
<evidence type="ECO:0000259" key="1">
    <source>
        <dbReference type="Pfam" id="PF01850"/>
    </source>
</evidence>
<dbReference type="CDD" id="cd18692">
    <property type="entry name" value="PIN_VapC-like"/>
    <property type="match status" value="1"/>
</dbReference>
<protein>
    <submittedName>
        <fullName evidence="2">PilT protein domain protein</fullName>
    </submittedName>
</protein>
<dbReference type="eggNOG" id="COG5573">
    <property type="taxonomic scope" value="Bacteria"/>
</dbReference>
<keyword evidence="3" id="KW-1185">Reference proteome</keyword>
<dbReference type="EMBL" id="CP000804">
    <property type="protein sequence ID" value="ABU59033.1"/>
    <property type="molecule type" value="Genomic_DNA"/>
</dbReference>
<gene>
    <name evidence="2" type="ordered locus">Rcas_2976</name>
</gene>
<dbReference type="HOGENOM" id="CLU_128080_1_0_0"/>